<dbReference type="AlphaFoldDB" id="A0A927MP38"/>
<protein>
    <submittedName>
        <fullName evidence="2">Uncharacterized protein</fullName>
    </submittedName>
</protein>
<comment type="caution">
    <text evidence="2">The sequence shown here is derived from an EMBL/GenBank/DDBJ whole genome shotgun (WGS) entry which is preliminary data.</text>
</comment>
<evidence type="ECO:0000256" key="1">
    <source>
        <dbReference type="SAM" id="MobiDB-lite"/>
    </source>
</evidence>
<organism evidence="2 3">
    <name type="scientific">Actinopolymorpha pittospori</name>
    <dbReference type="NCBI Taxonomy" id="648752"/>
    <lineage>
        <taxon>Bacteria</taxon>
        <taxon>Bacillati</taxon>
        <taxon>Actinomycetota</taxon>
        <taxon>Actinomycetes</taxon>
        <taxon>Propionibacteriales</taxon>
        <taxon>Actinopolymorphaceae</taxon>
        <taxon>Actinopolymorpha</taxon>
    </lineage>
</organism>
<reference evidence="2" key="1">
    <citation type="submission" date="2020-10" db="EMBL/GenBank/DDBJ databases">
        <title>Sequencing the genomes of 1000 actinobacteria strains.</title>
        <authorList>
            <person name="Klenk H.-P."/>
        </authorList>
    </citation>
    <scope>NUCLEOTIDE SEQUENCE</scope>
    <source>
        <strain evidence="2">DSM 45354</strain>
    </source>
</reference>
<dbReference type="EMBL" id="JADBEM010000001">
    <property type="protein sequence ID" value="MBE1603464.1"/>
    <property type="molecule type" value="Genomic_DNA"/>
</dbReference>
<evidence type="ECO:0000313" key="3">
    <source>
        <dbReference type="Proteomes" id="UP000638648"/>
    </source>
</evidence>
<sequence>MEFPAVSGGEEHGPARPGESPVQRADRNFAELIAELRVLQTGVQFLFGFLLILAVQARFADPTTLWPCDLWVTDLGPGWSLKDASTGTLIAR</sequence>
<proteinExistence type="predicted"/>
<keyword evidence="3" id="KW-1185">Reference proteome</keyword>
<evidence type="ECO:0000313" key="2">
    <source>
        <dbReference type="EMBL" id="MBE1603464.1"/>
    </source>
</evidence>
<feature type="region of interest" description="Disordered" evidence="1">
    <location>
        <begin position="1"/>
        <end position="22"/>
    </location>
</feature>
<dbReference type="Proteomes" id="UP000638648">
    <property type="component" value="Unassembled WGS sequence"/>
</dbReference>
<dbReference type="InterPro" id="IPR046291">
    <property type="entry name" value="DUF6328"/>
</dbReference>
<dbReference type="Pfam" id="PF19853">
    <property type="entry name" value="DUF6328"/>
    <property type="match status" value="1"/>
</dbReference>
<accession>A0A927MP38</accession>
<dbReference type="RefSeq" id="WP_192757178.1">
    <property type="nucleotide sequence ID" value="NZ_BAABJL010000120.1"/>
</dbReference>
<gene>
    <name evidence="2" type="ORF">HEB94_000312</name>
</gene>
<name>A0A927MP38_9ACTN</name>